<reference evidence="2" key="1">
    <citation type="submission" date="2023-07" db="EMBL/GenBank/DDBJ databases">
        <title>A chromosome-level genome assembly of Lolium multiflorum.</title>
        <authorList>
            <person name="Chen Y."/>
            <person name="Copetti D."/>
            <person name="Kolliker R."/>
            <person name="Studer B."/>
        </authorList>
    </citation>
    <scope>NUCLEOTIDE SEQUENCE</scope>
    <source>
        <strain evidence="2">02402/16</strain>
        <tissue evidence="2">Leaf</tissue>
    </source>
</reference>
<accession>A0AAD8X168</accession>
<name>A0AAD8X168_LOLMU</name>
<proteinExistence type="predicted"/>
<sequence>MESSDLPPAAAQLLRPTSVAHLAPPVHACSPAAAHAAIKKRKRAAAAASHASPAAASPTVASPTTARAVVALAFTWRKKVAGSGPKKATQGGGKKQVVKPCAAAPQASPPVAGFAAPQRSDVGAGNVFDEMPSRYDVSRFSFTVHTMTLEGIQRVLADDWSAYRKQATVLMCKQPEHVRYEEGASIARGGGEQLDKKMDVKLDMKTSYGCAREERESCARGGDVQAGAQPCQPAVPPGRPAPGPENKNSAYIITWRDYEALRNEMRREFRTQDDELRGTCQGISQKLDATSETVTTMKDQMTDIQRSLQVLQLVVDNLTQQQQQEEAEDPDLQDEAPGVGRGVGRGHRARGFAELGRHGRGFEEEDGLGKPKFSIPKFEGGADVEEYLT</sequence>
<evidence type="ECO:0000313" key="2">
    <source>
        <dbReference type="EMBL" id="KAK1692671.1"/>
    </source>
</evidence>
<keyword evidence="3" id="KW-1185">Reference proteome</keyword>
<dbReference type="AlphaFoldDB" id="A0AAD8X168"/>
<evidence type="ECO:0000256" key="1">
    <source>
        <dbReference type="SAM" id="MobiDB-lite"/>
    </source>
</evidence>
<dbReference type="Proteomes" id="UP001231189">
    <property type="component" value="Unassembled WGS sequence"/>
</dbReference>
<feature type="region of interest" description="Disordered" evidence="1">
    <location>
        <begin position="223"/>
        <end position="248"/>
    </location>
</feature>
<dbReference type="EMBL" id="JAUUTY010000001">
    <property type="protein sequence ID" value="KAK1692671.1"/>
    <property type="molecule type" value="Genomic_DNA"/>
</dbReference>
<feature type="compositionally biased region" description="Pro residues" evidence="1">
    <location>
        <begin position="233"/>
        <end position="243"/>
    </location>
</feature>
<evidence type="ECO:0000313" key="3">
    <source>
        <dbReference type="Proteomes" id="UP001231189"/>
    </source>
</evidence>
<feature type="compositionally biased region" description="Acidic residues" evidence="1">
    <location>
        <begin position="325"/>
        <end position="334"/>
    </location>
</feature>
<gene>
    <name evidence="2" type="ORF">QYE76_009368</name>
</gene>
<feature type="region of interest" description="Disordered" evidence="1">
    <location>
        <begin position="321"/>
        <end position="389"/>
    </location>
</feature>
<organism evidence="2 3">
    <name type="scientific">Lolium multiflorum</name>
    <name type="common">Italian ryegrass</name>
    <name type="synonym">Lolium perenne subsp. multiflorum</name>
    <dbReference type="NCBI Taxonomy" id="4521"/>
    <lineage>
        <taxon>Eukaryota</taxon>
        <taxon>Viridiplantae</taxon>
        <taxon>Streptophyta</taxon>
        <taxon>Embryophyta</taxon>
        <taxon>Tracheophyta</taxon>
        <taxon>Spermatophyta</taxon>
        <taxon>Magnoliopsida</taxon>
        <taxon>Liliopsida</taxon>
        <taxon>Poales</taxon>
        <taxon>Poaceae</taxon>
        <taxon>BOP clade</taxon>
        <taxon>Pooideae</taxon>
        <taxon>Poodae</taxon>
        <taxon>Poeae</taxon>
        <taxon>Poeae Chloroplast Group 2 (Poeae type)</taxon>
        <taxon>Loliodinae</taxon>
        <taxon>Loliinae</taxon>
        <taxon>Lolium</taxon>
    </lineage>
</organism>
<protein>
    <submittedName>
        <fullName evidence="2">Uncharacterized protein</fullName>
    </submittedName>
</protein>
<comment type="caution">
    <text evidence="2">The sequence shown here is derived from an EMBL/GenBank/DDBJ whole genome shotgun (WGS) entry which is preliminary data.</text>
</comment>